<feature type="chain" id="PRO_5021400724" evidence="1">
    <location>
        <begin position="22"/>
        <end position="223"/>
    </location>
</feature>
<gene>
    <name evidence="2" type="ORF">EU556_01360</name>
</gene>
<evidence type="ECO:0000313" key="2">
    <source>
        <dbReference type="EMBL" id="TGE09510.1"/>
    </source>
</evidence>
<comment type="caution">
    <text evidence="2">The sequence shown here is derived from an EMBL/GenBank/DDBJ whole genome shotgun (WGS) entry which is preliminary data.</text>
</comment>
<feature type="signal peptide" evidence="1">
    <location>
        <begin position="1"/>
        <end position="21"/>
    </location>
</feature>
<dbReference type="EMBL" id="SRLA01000001">
    <property type="protein sequence ID" value="TGE09510.1"/>
    <property type="molecule type" value="Genomic_DNA"/>
</dbReference>
<reference evidence="2 3" key="1">
    <citation type="submission" date="2019-04" db="EMBL/GenBank/DDBJ databases">
        <authorList>
            <person name="Feng G."/>
            <person name="Zhang J."/>
            <person name="Zhu H."/>
        </authorList>
    </citation>
    <scope>NUCLEOTIDE SEQUENCE [LARGE SCALE GENOMIC DNA]</scope>
    <source>
        <strain evidence="2 3">92R-1</strain>
    </source>
</reference>
<proteinExistence type="predicted"/>
<sequence>MLKFLSILFLYCLASCTSRSAKELALTAPEQVHVVTVKLVDSLGSITISLPTRYDTTYSWTRYSDCIDCGDLRYRFQPKAFPVTKENGWFWKEPTDVFERFTIIHPASFVSGGRETDSSYVFKDHSLKKIAAREKGLLKGASAMLVSDTIEKINNRYYSILIYDSNDSVNAVNTRKLMASTNVKGNNIQFNFELQVEKTDTALRKFIENSKYYLRSVKLNKSK</sequence>
<protein>
    <submittedName>
        <fullName evidence="2">Uncharacterized protein</fullName>
    </submittedName>
</protein>
<organism evidence="2 3">
    <name type="scientific">Hymenobacter fodinae</name>
    <dbReference type="NCBI Taxonomy" id="2510796"/>
    <lineage>
        <taxon>Bacteria</taxon>
        <taxon>Pseudomonadati</taxon>
        <taxon>Bacteroidota</taxon>
        <taxon>Cytophagia</taxon>
        <taxon>Cytophagales</taxon>
        <taxon>Hymenobacteraceae</taxon>
        <taxon>Hymenobacter</taxon>
    </lineage>
</organism>
<dbReference type="AlphaFoldDB" id="A0A4Z0PCQ2"/>
<keyword evidence="3" id="KW-1185">Reference proteome</keyword>
<dbReference type="RefSeq" id="WP_135430257.1">
    <property type="nucleotide sequence ID" value="NZ_SRLA01000001.1"/>
</dbReference>
<evidence type="ECO:0000313" key="3">
    <source>
        <dbReference type="Proteomes" id="UP000298337"/>
    </source>
</evidence>
<dbReference type="Proteomes" id="UP000298337">
    <property type="component" value="Unassembled WGS sequence"/>
</dbReference>
<name>A0A4Z0PCQ2_9BACT</name>
<accession>A0A4Z0PCQ2</accession>
<dbReference type="OrthoDB" id="877984at2"/>
<keyword evidence="1" id="KW-0732">Signal</keyword>
<evidence type="ECO:0000256" key="1">
    <source>
        <dbReference type="SAM" id="SignalP"/>
    </source>
</evidence>